<evidence type="ECO:0000256" key="1">
    <source>
        <dbReference type="ARBA" id="ARBA00022980"/>
    </source>
</evidence>
<protein>
    <submittedName>
        <fullName evidence="4">YlxQ family RNA-binding protein</fullName>
    </submittedName>
</protein>
<keyword evidence="2" id="KW-0687">Ribonucleoprotein</keyword>
<evidence type="ECO:0000313" key="5">
    <source>
        <dbReference type="Proteomes" id="UP001589776"/>
    </source>
</evidence>
<keyword evidence="1" id="KW-0689">Ribosomal protein</keyword>
<gene>
    <name evidence="4" type="ORF">ACFFK0_18270</name>
</gene>
<dbReference type="EMBL" id="JBHLWN010000071">
    <property type="protein sequence ID" value="MFC0214381.1"/>
    <property type="molecule type" value="Genomic_DNA"/>
</dbReference>
<feature type="domain" description="Ribosomal protein eL8/eL30/eS12/Gadd45" evidence="3">
    <location>
        <begin position="6"/>
        <end position="92"/>
    </location>
</feature>
<comment type="caution">
    <text evidence="4">The sequence shown here is derived from an EMBL/GenBank/DDBJ whole genome shotgun (WGS) entry which is preliminary data.</text>
</comment>
<dbReference type="Proteomes" id="UP001589776">
    <property type="component" value="Unassembled WGS sequence"/>
</dbReference>
<evidence type="ECO:0000313" key="4">
    <source>
        <dbReference type="EMBL" id="MFC0214381.1"/>
    </source>
</evidence>
<dbReference type="RefSeq" id="WP_377471742.1">
    <property type="nucleotide sequence ID" value="NZ_JBHLWN010000071.1"/>
</dbReference>
<dbReference type="SUPFAM" id="SSF55315">
    <property type="entry name" value="L30e-like"/>
    <property type="match status" value="1"/>
</dbReference>
<dbReference type="InterPro" id="IPR039109">
    <property type="entry name" value="Ribosomal_eL30-like"/>
</dbReference>
<organism evidence="4 5">
    <name type="scientific">Paenibacillus chartarius</name>
    <dbReference type="NCBI Taxonomy" id="747481"/>
    <lineage>
        <taxon>Bacteria</taxon>
        <taxon>Bacillati</taxon>
        <taxon>Bacillota</taxon>
        <taxon>Bacilli</taxon>
        <taxon>Bacillales</taxon>
        <taxon>Paenibacillaceae</taxon>
        <taxon>Paenibacillus</taxon>
    </lineage>
</organism>
<dbReference type="PANTHER" id="PTHR11449">
    <property type="entry name" value="RIBOSOMAL PROTEIN L30"/>
    <property type="match status" value="1"/>
</dbReference>
<dbReference type="Pfam" id="PF01248">
    <property type="entry name" value="Ribosomal_L7Ae"/>
    <property type="match status" value="1"/>
</dbReference>
<dbReference type="InterPro" id="IPR004038">
    <property type="entry name" value="Ribosomal_eL8/eL30/eS12/Gad45"/>
</dbReference>
<sequence length="100" mass="10948">MNHKFFNYLGLAMRAGKLVTGDETVLKAVRSGNAKLVIMATDASGNMQKKYRDKCGSYQVPLLEFGSRAELGSSIGKDERVLLAVTDEGFARMLQTCQAK</sequence>
<reference evidence="4 5" key="1">
    <citation type="submission" date="2024-09" db="EMBL/GenBank/DDBJ databases">
        <authorList>
            <person name="Sun Q."/>
            <person name="Mori K."/>
        </authorList>
    </citation>
    <scope>NUCLEOTIDE SEQUENCE [LARGE SCALE GENOMIC DNA]</scope>
    <source>
        <strain evidence="4 5">CCM 7759</strain>
    </source>
</reference>
<name>A0ABV6DP05_9BACL</name>
<accession>A0ABV6DP05</accession>
<dbReference type="InterPro" id="IPR029064">
    <property type="entry name" value="Ribosomal_eL30-like_sf"/>
</dbReference>
<dbReference type="NCBIfam" id="NF005825">
    <property type="entry name" value="PRK07714.1"/>
    <property type="match status" value="1"/>
</dbReference>
<dbReference type="Gene3D" id="3.30.1330.30">
    <property type="match status" value="1"/>
</dbReference>
<proteinExistence type="predicted"/>
<evidence type="ECO:0000259" key="3">
    <source>
        <dbReference type="Pfam" id="PF01248"/>
    </source>
</evidence>
<evidence type="ECO:0000256" key="2">
    <source>
        <dbReference type="ARBA" id="ARBA00023274"/>
    </source>
</evidence>
<keyword evidence="5" id="KW-1185">Reference proteome</keyword>